<evidence type="ECO:0000256" key="1">
    <source>
        <dbReference type="SAM" id="MobiDB-lite"/>
    </source>
</evidence>
<protein>
    <submittedName>
        <fullName evidence="2">Cytochrome c oxidase subunit IV</fullName>
    </submittedName>
</protein>
<proteinExistence type="predicted"/>
<feature type="compositionally biased region" description="Basic residues" evidence="1">
    <location>
        <begin position="19"/>
        <end position="31"/>
    </location>
</feature>
<organism evidence="2">
    <name type="scientific">Thermostichus vulcanus</name>
    <name type="common">Synechococcus vulcanus</name>
    <dbReference type="NCBI Taxonomy" id="32053"/>
    <lineage>
        <taxon>Bacteria</taxon>
        <taxon>Bacillati</taxon>
        <taxon>Cyanobacteriota</taxon>
        <taxon>Cyanophyceae</taxon>
        <taxon>Thermostichales</taxon>
        <taxon>Thermostichaceae</taxon>
        <taxon>Thermostichus</taxon>
    </lineage>
</organism>
<dbReference type="EMBL" id="D16254">
    <property type="protein sequence ID" value="BAA03783.1"/>
    <property type="molecule type" value="Genomic_DNA"/>
</dbReference>
<accession>Q56179</accession>
<reference evidence="2" key="2">
    <citation type="journal article" date="1993" name="Biochim. Biophys. Acta">
        <title>The genes in the thermophilic cyanobacterium Synechococcus vulcanus encoding cytochrome-c oxidase.</title>
        <authorList>
            <person name="Sone N."/>
            <person name="Tano H."/>
            <person name="Ishizuka M."/>
        </authorList>
    </citation>
    <scope>NUCLEOTIDE SEQUENCE</scope>
</reference>
<reference evidence="2" key="1">
    <citation type="journal article" date="1991" name="Cell. Mol. Biol. Res.">
        <title>The cytochrome c oxidase genes in blue-green algae and charateristics of the deduced protein sequence for subunit II of the thermophilic cyanobacterium Synechococcus vulcanus.</title>
        <authorList>
            <person name="Tano H."/>
            <person name="Sone N."/>
        </authorList>
    </citation>
    <scope>NUCLEOTIDE SEQUENCE</scope>
</reference>
<name>Q56179_THEVL</name>
<dbReference type="AlphaFoldDB" id="Q56179"/>
<evidence type="ECO:0000313" key="2">
    <source>
        <dbReference type="EMBL" id="BAA03783.1"/>
    </source>
</evidence>
<sequence length="50" mass="5815">MNPSPRERSILVNFFHNGHRKNHQHHRRQTKVKVGNPPLVIAAKDPRLKG</sequence>
<gene>
    <name evidence="2" type="primary">ctaF</name>
</gene>
<feature type="region of interest" description="Disordered" evidence="1">
    <location>
        <begin position="19"/>
        <end position="38"/>
    </location>
</feature>